<comment type="caution">
    <text evidence="2">The sequence shown here is derived from an EMBL/GenBank/DDBJ whole genome shotgun (WGS) entry which is preliminary data.</text>
</comment>
<proteinExistence type="predicted"/>
<accession>A0A8S1TCG3</accession>
<organism evidence="2 3">
    <name type="scientific">Paramecium pentaurelia</name>
    <dbReference type="NCBI Taxonomy" id="43138"/>
    <lineage>
        <taxon>Eukaryota</taxon>
        <taxon>Sar</taxon>
        <taxon>Alveolata</taxon>
        <taxon>Ciliophora</taxon>
        <taxon>Intramacronucleata</taxon>
        <taxon>Oligohymenophorea</taxon>
        <taxon>Peniculida</taxon>
        <taxon>Parameciidae</taxon>
        <taxon>Paramecium</taxon>
    </lineage>
</organism>
<protein>
    <submittedName>
        <fullName evidence="2">Uncharacterized protein</fullName>
    </submittedName>
</protein>
<feature type="coiled-coil region" evidence="1">
    <location>
        <begin position="144"/>
        <end position="193"/>
    </location>
</feature>
<keyword evidence="3" id="KW-1185">Reference proteome</keyword>
<dbReference type="Proteomes" id="UP000689195">
    <property type="component" value="Unassembled WGS sequence"/>
</dbReference>
<evidence type="ECO:0000256" key="1">
    <source>
        <dbReference type="SAM" id="Coils"/>
    </source>
</evidence>
<sequence>MSKTTQGQNNSQQDYGSLNKISNTYKISTLKKAVIKLREERLNYQKLYKNQHKRILIQLRKRQTQMKNTILQLLNCNYKSKFSTLTKIKQEILLQIILDYLKLLSKMIHLIIMTIQQIKQSNFNKLKQKQDDHEALLLIIQIAYKEFERDQKQKDYQIDKLTKERIKELSAERLQFQLKLKTIEKIIQQQEDETKVLKKGLDDCRFKIAQLLSELEEISGKLLQYKLTLNNQILDIECLFIPRQNLFQEYIFELETSAQRFVYKACMITDLKIKDDQSFYLTIKSRSRDEVFKLGHGQDVKNVQINQKFIIKSIVEPCTLAVQYNQESQKQQSFWWIDINIWKDQFKEWKQYQQ</sequence>
<gene>
    <name evidence="2" type="ORF">PPENT_87.1.T0180181</name>
</gene>
<evidence type="ECO:0000313" key="3">
    <source>
        <dbReference type="Proteomes" id="UP000689195"/>
    </source>
</evidence>
<keyword evidence="1" id="KW-0175">Coiled coil</keyword>
<reference evidence="2" key="1">
    <citation type="submission" date="2021-01" db="EMBL/GenBank/DDBJ databases">
        <authorList>
            <consortium name="Genoscope - CEA"/>
            <person name="William W."/>
        </authorList>
    </citation>
    <scope>NUCLEOTIDE SEQUENCE</scope>
</reference>
<dbReference type="EMBL" id="CAJJDO010000018">
    <property type="protein sequence ID" value="CAD8148669.1"/>
    <property type="molecule type" value="Genomic_DNA"/>
</dbReference>
<dbReference type="AlphaFoldDB" id="A0A8S1TCG3"/>
<name>A0A8S1TCG3_9CILI</name>
<evidence type="ECO:0000313" key="2">
    <source>
        <dbReference type="EMBL" id="CAD8148669.1"/>
    </source>
</evidence>